<dbReference type="CDD" id="cd00865">
    <property type="entry name" value="PEBP_bact_arch"/>
    <property type="match status" value="1"/>
</dbReference>
<proteinExistence type="predicted"/>
<evidence type="ECO:0000313" key="2">
    <source>
        <dbReference type="Proteomes" id="UP000306236"/>
    </source>
</evidence>
<organism evidence="1 2">
    <name type="scientific">Lampropedia aestuarii</name>
    <dbReference type="NCBI Taxonomy" id="2562762"/>
    <lineage>
        <taxon>Bacteria</taxon>
        <taxon>Pseudomonadati</taxon>
        <taxon>Pseudomonadota</taxon>
        <taxon>Betaproteobacteria</taxon>
        <taxon>Burkholderiales</taxon>
        <taxon>Comamonadaceae</taxon>
        <taxon>Lampropedia</taxon>
    </lineage>
</organism>
<dbReference type="NCBIfam" id="TIGR00481">
    <property type="entry name" value="YbhB/YbcL family Raf kinase inhibitor-like protein"/>
    <property type="match status" value="1"/>
</dbReference>
<keyword evidence="2" id="KW-1185">Reference proteome</keyword>
<sequence length="208" mass="22000">MKLTSQSIQDGQPIAGEFAFAVPDASNHVALSSNRNPHLAWSDVPAGTQSFVVVCHDPDVPSKGDDVNQEGKTVPADLPRVDFYHWLLLDIPAATTEIQAGSQADGVIARGKSGPAAPHGLRHGINDYTGWFAGDAQMGGQYFGYDGPCPPWNDSIVHRYIFTVYALATPTLQVEGELNGANVKAALAKAQVLGQASITGTYSLNTAL</sequence>
<dbReference type="AlphaFoldDB" id="A0A4S5C0W4"/>
<dbReference type="Gene3D" id="3.90.280.10">
    <property type="entry name" value="PEBP-like"/>
    <property type="match status" value="1"/>
</dbReference>
<dbReference type="InterPro" id="IPR036610">
    <property type="entry name" value="PEBP-like_sf"/>
</dbReference>
<dbReference type="EMBL" id="SSWX01000002">
    <property type="protein sequence ID" value="THJ36016.1"/>
    <property type="molecule type" value="Genomic_DNA"/>
</dbReference>
<comment type="caution">
    <text evidence="1">The sequence shown here is derived from an EMBL/GenBank/DDBJ whole genome shotgun (WGS) entry which is preliminary data.</text>
</comment>
<reference evidence="1 2" key="1">
    <citation type="submission" date="2019-04" db="EMBL/GenBank/DDBJ databases">
        <title>Lampropedia sp YIM MLB12 draf genome.</title>
        <authorList>
            <person name="Wang Y.-X."/>
        </authorList>
    </citation>
    <scope>NUCLEOTIDE SEQUENCE [LARGE SCALE GENOMIC DNA]</scope>
    <source>
        <strain evidence="1 2">YIM MLB12</strain>
    </source>
</reference>
<dbReference type="InterPro" id="IPR005247">
    <property type="entry name" value="YbhB_YbcL/LppC-like"/>
</dbReference>
<dbReference type="OrthoDB" id="9797506at2"/>
<dbReference type="PANTHER" id="PTHR30289">
    <property type="entry name" value="UNCHARACTERIZED PROTEIN YBCL-RELATED"/>
    <property type="match status" value="1"/>
</dbReference>
<dbReference type="InterPro" id="IPR008914">
    <property type="entry name" value="PEBP"/>
</dbReference>
<dbReference type="SUPFAM" id="SSF49777">
    <property type="entry name" value="PEBP-like"/>
    <property type="match status" value="1"/>
</dbReference>
<gene>
    <name evidence="1" type="ORF">E8K88_01705</name>
</gene>
<dbReference type="PANTHER" id="PTHR30289:SF1">
    <property type="entry name" value="PEBP (PHOSPHATIDYLETHANOLAMINE-BINDING PROTEIN) FAMILY PROTEIN"/>
    <property type="match status" value="1"/>
</dbReference>
<protein>
    <submittedName>
        <fullName evidence="1">YbhB/YbcL family Raf kinase inhibitor-like protein</fullName>
    </submittedName>
</protein>
<dbReference type="RefSeq" id="WP_136404921.1">
    <property type="nucleotide sequence ID" value="NZ_SSWX01000002.1"/>
</dbReference>
<name>A0A4S5C0W4_9BURK</name>
<evidence type="ECO:0000313" key="1">
    <source>
        <dbReference type="EMBL" id="THJ36016.1"/>
    </source>
</evidence>
<dbReference type="Proteomes" id="UP000306236">
    <property type="component" value="Unassembled WGS sequence"/>
</dbReference>
<accession>A0A4S5C0W4</accession>
<dbReference type="Pfam" id="PF01161">
    <property type="entry name" value="PBP"/>
    <property type="match status" value="1"/>
</dbReference>